<dbReference type="EMBL" id="JAKFHA010000003">
    <property type="protein sequence ID" value="MCF2526966.1"/>
    <property type="molecule type" value="Genomic_DNA"/>
</dbReference>
<dbReference type="SUPFAM" id="SSF56784">
    <property type="entry name" value="HAD-like"/>
    <property type="match status" value="1"/>
</dbReference>
<organism evidence="4 5">
    <name type="scientific">Yinghuangia soli</name>
    <dbReference type="NCBI Taxonomy" id="2908204"/>
    <lineage>
        <taxon>Bacteria</taxon>
        <taxon>Bacillati</taxon>
        <taxon>Actinomycetota</taxon>
        <taxon>Actinomycetes</taxon>
        <taxon>Kitasatosporales</taxon>
        <taxon>Streptomycetaceae</taxon>
        <taxon>Yinghuangia</taxon>
    </lineage>
</organism>
<dbReference type="GO" id="GO:0044281">
    <property type="term" value="P:small molecule metabolic process"/>
    <property type="evidence" value="ECO:0007669"/>
    <property type="project" value="UniProtKB-ARBA"/>
</dbReference>
<dbReference type="Proteomes" id="UP001165378">
    <property type="component" value="Unassembled WGS sequence"/>
</dbReference>
<reference evidence="4" key="1">
    <citation type="submission" date="2022-01" db="EMBL/GenBank/DDBJ databases">
        <title>Genome-Based Taxonomic Classification of the Phylum Actinobacteria.</title>
        <authorList>
            <person name="Gao Y."/>
        </authorList>
    </citation>
    <scope>NUCLEOTIDE SEQUENCE</scope>
    <source>
        <strain evidence="4">KLBMP 8922</strain>
    </source>
</reference>
<dbReference type="SFLD" id="SFLDS00003">
    <property type="entry name" value="Haloacid_Dehalogenase"/>
    <property type="match status" value="1"/>
</dbReference>
<dbReference type="PANTHER" id="PTHR46470">
    <property type="entry name" value="N-ACYLNEURAMINATE-9-PHOSPHATASE"/>
    <property type="match status" value="1"/>
</dbReference>
<comment type="cofactor">
    <cofactor evidence="1">
        <name>Mg(2+)</name>
        <dbReference type="ChEBI" id="CHEBI:18420"/>
    </cofactor>
</comment>
<evidence type="ECO:0000256" key="1">
    <source>
        <dbReference type="ARBA" id="ARBA00001946"/>
    </source>
</evidence>
<proteinExistence type="predicted"/>
<dbReference type="InterPro" id="IPR036412">
    <property type="entry name" value="HAD-like_sf"/>
</dbReference>
<protein>
    <submittedName>
        <fullName evidence="4">HAD family hydrolase</fullName>
    </submittedName>
</protein>
<dbReference type="SFLD" id="SFLDG01129">
    <property type="entry name" value="C1.5:_HAD__Beta-PGM__Phosphata"/>
    <property type="match status" value="1"/>
</dbReference>
<gene>
    <name evidence="4" type="ORF">LZ495_07010</name>
</gene>
<dbReference type="Pfam" id="PF00702">
    <property type="entry name" value="Hydrolase"/>
    <property type="match status" value="1"/>
</dbReference>
<evidence type="ECO:0000256" key="2">
    <source>
        <dbReference type="ARBA" id="ARBA00022801"/>
    </source>
</evidence>
<keyword evidence="5" id="KW-1185">Reference proteome</keyword>
<dbReference type="InterPro" id="IPR006439">
    <property type="entry name" value="HAD-SF_hydro_IA"/>
</dbReference>
<dbReference type="NCBIfam" id="TIGR01549">
    <property type="entry name" value="HAD-SF-IA-v1"/>
    <property type="match status" value="1"/>
</dbReference>
<dbReference type="AlphaFoldDB" id="A0AA41TYZ8"/>
<evidence type="ECO:0000256" key="3">
    <source>
        <dbReference type="ARBA" id="ARBA00022842"/>
    </source>
</evidence>
<sequence>MSGRFVVVLDLDDTLVPERAAARVAVGRTLAAVGAGDSSGRAAGVRRCAGAVAGQAVRRAAAGVGGQFMGGPVGGLGGSAVPEGAIAWGMGFRASVWAEATAGSADGEDAARLFVRHRRELVRPFPGVGAALERLAYGHELCVATNGASRLQRLKLRLSGLEDCFARVFVSGEVGVAKPGDGFFAPLVEALGDERSVCMLVGDSLRADIRPAIVRGWPAVHVCGDGEVCAGGGGLRGMARAAWEGTLLEPEGRPGVVAHRASAGDVVLTCAHG</sequence>
<dbReference type="InterPro" id="IPR051400">
    <property type="entry name" value="HAD-like_hydrolase"/>
</dbReference>
<evidence type="ECO:0000313" key="5">
    <source>
        <dbReference type="Proteomes" id="UP001165378"/>
    </source>
</evidence>
<keyword evidence="2 4" id="KW-0378">Hydrolase</keyword>
<dbReference type="Gene3D" id="3.40.50.1000">
    <property type="entry name" value="HAD superfamily/HAD-like"/>
    <property type="match status" value="1"/>
</dbReference>
<comment type="caution">
    <text evidence="4">The sequence shown here is derived from an EMBL/GenBank/DDBJ whole genome shotgun (WGS) entry which is preliminary data.</text>
</comment>
<dbReference type="GO" id="GO:0016787">
    <property type="term" value="F:hydrolase activity"/>
    <property type="evidence" value="ECO:0007669"/>
    <property type="project" value="UniProtKB-KW"/>
</dbReference>
<accession>A0AA41TYZ8</accession>
<dbReference type="InterPro" id="IPR023214">
    <property type="entry name" value="HAD_sf"/>
</dbReference>
<evidence type="ECO:0000313" key="4">
    <source>
        <dbReference type="EMBL" id="MCF2526966.1"/>
    </source>
</evidence>
<name>A0AA41TYZ8_9ACTN</name>
<keyword evidence="3" id="KW-0460">Magnesium</keyword>